<feature type="compositionally biased region" description="Basic residues" evidence="1">
    <location>
        <begin position="459"/>
        <end position="475"/>
    </location>
</feature>
<reference evidence="2" key="1">
    <citation type="submission" date="2020-02" db="EMBL/GenBank/DDBJ databases">
        <authorList>
            <person name="Meier V. D."/>
        </authorList>
    </citation>
    <scope>NUCLEOTIDE SEQUENCE</scope>
    <source>
        <strain evidence="2">AVDCRST_MAG61</strain>
    </source>
</reference>
<proteinExistence type="predicted"/>
<feature type="compositionally biased region" description="Basic residues" evidence="1">
    <location>
        <begin position="425"/>
        <end position="436"/>
    </location>
</feature>
<feature type="compositionally biased region" description="Basic residues" evidence="1">
    <location>
        <begin position="374"/>
        <end position="389"/>
    </location>
</feature>
<feature type="compositionally biased region" description="Basic and acidic residues" evidence="1">
    <location>
        <begin position="406"/>
        <end position="416"/>
    </location>
</feature>
<keyword evidence="2" id="KW-0548">Nucleotidyltransferase</keyword>
<feature type="compositionally biased region" description="Basic and acidic residues" evidence="1">
    <location>
        <begin position="341"/>
        <end position="373"/>
    </location>
</feature>
<name>A0A6J4KTC5_9ACTN</name>
<dbReference type="GO" id="GO:0004781">
    <property type="term" value="F:sulfate adenylyltransferase (ATP) activity"/>
    <property type="evidence" value="ECO:0007669"/>
    <property type="project" value="UniProtKB-EC"/>
</dbReference>
<gene>
    <name evidence="2" type="ORF">AVDCRST_MAG61-1977</name>
</gene>
<feature type="region of interest" description="Disordered" evidence="1">
    <location>
        <begin position="1"/>
        <end position="475"/>
    </location>
</feature>
<feature type="compositionally biased region" description="Basic residues" evidence="1">
    <location>
        <begin position="300"/>
        <end position="337"/>
    </location>
</feature>
<evidence type="ECO:0000313" key="2">
    <source>
        <dbReference type="EMBL" id="CAA9314380.1"/>
    </source>
</evidence>
<feature type="non-terminal residue" evidence="2">
    <location>
        <position position="475"/>
    </location>
</feature>
<feature type="compositionally biased region" description="Low complexity" evidence="1">
    <location>
        <begin position="137"/>
        <end position="154"/>
    </location>
</feature>
<feature type="non-terminal residue" evidence="2">
    <location>
        <position position="1"/>
    </location>
</feature>
<feature type="compositionally biased region" description="Gly residues" evidence="1">
    <location>
        <begin position="247"/>
        <end position="256"/>
    </location>
</feature>
<evidence type="ECO:0000256" key="1">
    <source>
        <dbReference type="SAM" id="MobiDB-lite"/>
    </source>
</evidence>
<dbReference type="EC" id="2.7.7.4" evidence="2"/>
<keyword evidence="2" id="KW-0808">Transferase</keyword>
<organism evidence="2">
    <name type="scientific">uncultured Friedmanniella sp</name>
    <dbReference type="NCBI Taxonomy" id="335381"/>
    <lineage>
        <taxon>Bacteria</taxon>
        <taxon>Bacillati</taxon>
        <taxon>Actinomycetota</taxon>
        <taxon>Actinomycetes</taxon>
        <taxon>Propionibacteriales</taxon>
        <taxon>Nocardioidaceae</taxon>
        <taxon>Friedmanniella</taxon>
        <taxon>environmental samples</taxon>
    </lineage>
</organism>
<dbReference type="AlphaFoldDB" id="A0A6J4KTC5"/>
<feature type="compositionally biased region" description="Basic residues" evidence="1">
    <location>
        <begin position="115"/>
        <end position="133"/>
    </location>
</feature>
<dbReference type="EMBL" id="CADCTT010000258">
    <property type="protein sequence ID" value="CAA9314380.1"/>
    <property type="molecule type" value="Genomic_DNA"/>
</dbReference>
<accession>A0A6J4KTC5</accession>
<sequence>GHGSHHDRPPTPGRRRTPPDAAPPRHGRLGGRRQVDPGRPAAVRHQLGADRHPRPRRAGQPPQGAGPGRPGAAHRRPASRAGAGHHHRRGLPLLPHPGPEVHPRRLPWARAVHPEHRHRLLNRRRDRPPRRRPQGSGRADPPAPGRGVPAAGAARGAGGEQDRPGRLLRGRLHPDRDRLRPAGPQPRPGRHPLHPGLGDRGRQRGDPLAPDALVRRADGAGLPGDRGRHPAGRRCRLPLPRPAGQPAAGGGAGTLGGVRTAGRRRLPRLRRQDRVRPDPRRRRGRGAAPRLPRQGGGGRHPGRSARRRRRRAVGHPASRHRHRRLARRHPGRHRRPTRPGPRADRHRLLAGRADAERGRPRPDPARHRPDQGHRPLHRRRAGPGLRLRRHAELAAGHGAGSQRHRTGPDRARDAPADRLLPGAPGHRRVHRRRRGRRLDAGSRHGGQHRHPRGNGPAPRPHHNRRRPRRHHREEI</sequence>
<protein>
    <submittedName>
        <fullName evidence="2">Sulfate adenylyltransferase subunit 1</fullName>
        <ecNumber evidence="2">2.7.7.4</ecNumber>
    </submittedName>
</protein>
<feature type="compositionally biased region" description="Basic residues" evidence="1">
    <location>
        <begin position="72"/>
        <end position="90"/>
    </location>
</feature>